<gene>
    <name evidence="2" type="ORF">KI810_07410</name>
</gene>
<organism evidence="2 3">
    <name type="scientific">Geomobilimonas luticola</name>
    <dbReference type="NCBI Taxonomy" id="1114878"/>
    <lineage>
        <taxon>Bacteria</taxon>
        <taxon>Pseudomonadati</taxon>
        <taxon>Thermodesulfobacteriota</taxon>
        <taxon>Desulfuromonadia</taxon>
        <taxon>Geobacterales</taxon>
        <taxon>Geobacteraceae</taxon>
        <taxon>Geomobilimonas</taxon>
    </lineage>
</organism>
<dbReference type="PANTHER" id="PTHR35795:SF1">
    <property type="entry name" value="BIS(5'-NUCLEOSYL)-TETRAPHOSPHATASE, SYMMETRICAL"/>
    <property type="match status" value="1"/>
</dbReference>
<dbReference type="Pfam" id="PF01966">
    <property type="entry name" value="HD"/>
    <property type="match status" value="1"/>
</dbReference>
<dbReference type="EMBL" id="JAHCVK010000002">
    <property type="protein sequence ID" value="MBT0652879.1"/>
    <property type="molecule type" value="Genomic_DNA"/>
</dbReference>
<proteinExistence type="predicted"/>
<reference evidence="2 3" key="1">
    <citation type="submission" date="2021-05" db="EMBL/GenBank/DDBJ databases">
        <title>The draft genome of Geobacter luticola JCM 17780.</title>
        <authorList>
            <person name="Xu Z."/>
            <person name="Masuda Y."/>
            <person name="Itoh H."/>
            <person name="Senoo K."/>
        </authorList>
    </citation>
    <scope>NUCLEOTIDE SEQUENCE [LARGE SCALE GENOMIC DNA]</scope>
    <source>
        <strain evidence="2 3">JCM 17780</strain>
    </source>
</reference>
<evidence type="ECO:0000313" key="3">
    <source>
        <dbReference type="Proteomes" id="UP000756860"/>
    </source>
</evidence>
<dbReference type="InterPro" id="IPR006674">
    <property type="entry name" value="HD_domain"/>
</dbReference>
<dbReference type="RefSeq" id="WP_214174871.1">
    <property type="nucleotide sequence ID" value="NZ_JAHCVK010000002.1"/>
</dbReference>
<dbReference type="CDD" id="cd00077">
    <property type="entry name" value="HDc"/>
    <property type="match status" value="1"/>
</dbReference>
<evidence type="ECO:0000259" key="1">
    <source>
        <dbReference type="Pfam" id="PF01966"/>
    </source>
</evidence>
<name>A0ABS5SBY9_9BACT</name>
<dbReference type="InterPro" id="IPR006675">
    <property type="entry name" value="HDIG_dom"/>
</dbReference>
<dbReference type="Proteomes" id="UP000756860">
    <property type="component" value="Unassembled WGS sequence"/>
</dbReference>
<accession>A0ABS5SBY9</accession>
<dbReference type="PANTHER" id="PTHR35795">
    <property type="entry name" value="SLR1885 PROTEIN"/>
    <property type="match status" value="1"/>
</dbReference>
<keyword evidence="3" id="KW-1185">Reference proteome</keyword>
<dbReference type="NCBIfam" id="TIGR00277">
    <property type="entry name" value="HDIG"/>
    <property type="match status" value="1"/>
</dbReference>
<evidence type="ECO:0000313" key="2">
    <source>
        <dbReference type="EMBL" id="MBT0652879.1"/>
    </source>
</evidence>
<dbReference type="InterPro" id="IPR051094">
    <property type="entry name" value="Diverse_Catalytic_Enzymes"/>
</dbReference>
<dbReference type="InterPro" id="IPR003607">
    <property type="entry name" value="HD/PDEase_dom"/>
</dbReference>
<feature type="domain" description="HD" evidence="1">
    <location>
        <begin position="21"/>
        <end position="138"/>
    </location>
</feature>
<protein>
    <submittedName>
        <fullName evidence="2">HD domain-containing protein</fullName>
    </submittedName>
</protein>
<dbReference type="Gene3D" id="1.10.3210.10">
    <property type="entry name" value="Hypothetical protein af1432"/>
    <property type="match status" value="1"/>
</dbReference>
<sequence length="187" mass="20749">MDPAALLQKYFAATPDAGVIVLEHSRLVAAKALQIADNCGITELDRQFIEEAALLHDIGVCRVHAPGMGLAGANPYICHGILGREILEGERLPRHALVCERHIGVGLTGEDILNQQLPLPHREMVPVSREEQIICCADLFYSKHPGRHLREKSLEEIGRGLEKFGDHKLAIFREWVVDLRISSLPSE</sequence>
<comment type="caution">
    <text evidence="2">The sequence shown here is derived from an EMBL/GenBank/DDBJ whole genome shotgun (WGS) entry which is preliminary data.</text>
</comment>
<dbReference type="SUPFAM" id="SSF109604">
    <property type="entry name" value="HD-domain/PDEase-like"/>
    <property type="match status" value="1"/>
</dbReference>